<dbReference type="EMBL" id="CP031442">
    <property type="protein sequence ID" value="AXM06868.1"/>
    <property type="molecule type" value="Genomic_DNA"/>
</dbReference>
<evidence type="ECO:0000256" key="7">
    <source>
        <dbReference type="ARBA" id="ARBA00023015"/>
    </source>
</evidence>
<keyword evidence="8 11" id="KW-0238">DNA-binding</keyword>
<dbReference type="HAMAP" id="MF_01479">
    <property type="entry name" value="WhiB"/>
    <property type="match status" value="1"/>
</dbReference>
<dbReference type="PANTHER" id="PTHR38839:SF7">
    <property type="entry name" value="TRANSCRIPTIONAL REGULATOR WHIB4"/>
    <property type="match status" value="1"/>
</dbReference>
<evidence type="ECO:0000256" key="2">
    <source>
        <dbReference type="ARBA" id="ARBA00006597"/>
    </source>
</evidence>
<protein>
    <recommendedName>
        <fullName evidence="11">Transcriptional regulator WhiB</fullName>
    </recommendedName>
</protein>
<dbReference type="Pfam" id="PF02467">
    <property type="entry name" value="Whib"/>
    <property type="match status" value="1"/>
</dbReference>
<dbReference type="Proteomes" id="UP000226191">
    <property type="component" value="Unassembled WGS sequence"/>
</dbReference>
<dbReference type="GO" id="GO:0035731">
    <property type="term" value="F:dinitrosyl-iron complex binding"/>
    <property type="evidence" value="ECO:0007669"/>
    <property type="project" value="UniProtKB-UniRule"/>
</dbReference>
<accession>A0A2B7IZC2</accession>
<dbReference type="GO" id="GO:0047134">
    <property type="term" value="F:protein-disulfide reductase [NAD(P)H] activity"/>
    <property type="evidence" value="ECO:0007669"/>
    <property type="project" value="TreeGrafter"/>
</dbReference>
<keyword evidence="10 11" id="KW-0804">Transcription</keyword>
<evidence type="ECO:0000313" key="13">
    <source>
        <dbReference type="EMBL" id="AXM06868.1"/>
    </source>
</evidence>
<dbReference type="GO" id="GO:0045454">
    <property type="term" value="P:cell redox homeostasis"/>
    <property type="evidence" value="ECO:0007669"/>
    <property type="project" value="TreeGrafter"/>
</dbReference>
<dbReference type="EMBL" id="MVCE01000002">
    <property type="protein sequence ID" value="PGF35091.1"/>
    <property type="molecule type" value="Genomic_DNA"/>
</dbReference>
<comment type="subcellular location">
    <subcellularLocation>
        <location evidence="1 11">Cytoplasm</location>
    </subcellularLocation>
</comment>
<keyword evidence="3 11" id="KW-0004">4Fe-4S</keyword>
<evidence type="ECO:0000256" key="1">
    <source>
        <dbReference type="ARBA" id="ARBA00004496"/>
    </source>
</evidence>
<dbReference type="PROSITE" id="PS51674">
    <property type="entry name" value="4FE4S_WBL"/>
    <property type="match status" value="1"/>
</dbReference>
<evidence type="ECO:0000259" key="12">
    <source>
        <dbReference type="PROSITE" id="PS51674"/>
    </source>
</evidence>
<dbReference type="RefSeq" id="WP_002517165.1">
    <property type="nucleotide sequence ID" value="NZ_AP019664.1"/>
</dbReference>
<evidence type="ECO:0000256" key="8">
    <source>
        <dbReference type="ARBA" id="ARBA00023125"/>
    </source>
</evidence>
<dbReference type="GeneID" id="92856211"/>
<keyword evidence="9 11" id="KW-1015">Disulfide bond</keyword>
<dbReference type="GO" id="GO:0046872">
    <property type="term" value="F:metal ion binding"/>
    <property type="evidence" value="ECO:0007669"/>
    <property type="project" value="UniProtKB-KW"/>
</dbReference>
<evidence type="ECO:0000256" key="11">
    <source>
        <dbReference type="HAMAP-Rule" id="MF_01479"/>
    </source>
</evidence>
<evidence type="ECO:0000256" key="3">
    <source>
        <dbReference type="ARBA" id="ARBA00022485"/>
    </source>
</evidence>
<feature type="domain" description="4Fe-4S Wbl-type" evidence="12">
    <location>
        <begin position="14"/>
        <end position="69"/>
    </location>
</feature>
<reference evidence="14 15" key="1">
    <citation type="submission" date="2017-02" db="EMBL/GenBank/DDBJ databases">
        <title>Prevalence of linear plasmids in Cutibacterium acnes isolates obtained from cancerous prostatic tissue.</title>
        <authorList>
            <person name="Davidsson S."/>
            <person name="Bruggemann H."/>
        </authorList>
    </citation>
    <scope>NUCLEOTIDE SEQUENCE [LARGE SCALE GENOMIC DNA]</scope>
    <source>
        <strain evidence="14 15">11-78</strain>
    </source>
</reference>
<sequence length="99" mass="11535">MESNEADDWTLQANCRGMADALFPDGKEQRRARRICTDCRVRPECLAEALDNRLEWGVWGGMTERERRRLLRERPDVTSWRDVLLADRGTLTKTARVKS</sequence>
<evidence type="ECO:0000256" key="5">
    <source>
        <dbReference type="ARBA" id="ARBA00023004"/>
    </source>
</evidence>
<dbReference type="GO" id="GO:0045892">
    <property type="term" value="P:negative regulation of DNA-templated transcription"/>
    <property type="evidence" value="ECO:0007669"/>
    <property type="project" value="TreeGrafter"/>
</dbReference>
<dbReference type="InterPro" id="IPR003482">
    <property type="entry name" value="Whib"/>
</dbReference>
<feature type="binding site" evidence="11">
    <location>
        <position position="36"/>
    </location>
    <ligand>
        <name>[4Fe-4S] cluster</name>
        <dbReference type="ChEBI" id="CHEBI:49883"/>
    </ligand>
</feature>
<comment type="similarity">
    <text evidence="2 11">Belongs to the WhiB family.</text>
</comment>
<organism evidence="14 15">
    <name type="scientific">Cutibacterium acnes</name>
    <name type="common">Propionibacterium acnes</name>
    <dbReference type="NCBI Taxonomy" id="1747"/>
    <lineage>
        <taxon>Bacteria</taxon>
        <taxon>Bacillati</taxon>
        <taxon>Actinomycetota</taxon>
        <taxon>Actinomycetes</taxon>
        <taxon>Propionibacteriales</taxon>
        <taxon>Propionibacteriaceae</taxon>
        <taxon>Cutibacterium</taxon>
    </lineage>
</organism>
<feature type="binding site" evidence="11">
    <location>
        <position position="39"/>
    </location>
    <ligand>
        <name>[4Fe-4S] cluster</name>
        <dbReference type="ChEBI" id="CHEBI:49883"/>
    </ligand>
</feature>
<keyword evidence="6 11" id="KW-0411">Iron-sulfur</keyword>
<dbReference type="GO" id="GO:0003677">
    <property type="term" value="F:DNA binding"/>
    <property type="evidence" value="ECO:0007669"/>
    <property type="project" value="UniProtKB-UniRule"/>
</dbReference>
<keyword evidence="11" id="KW-0963">Cytoplasm</keyword>
<evidence type="ECO:0000256" key="10">
    <source>
        <dbReference type="ARBA" id="ARBA00023163"/>
    </source>
</evidence>
<feature type="binding site" evidence="11">
    <location>
        <position position="45"/>
    </location>
    <ligand>
        <name>[4Fe-4S] cluster</name>
        <dbReference type="ChEBI" id="CHEBI:49883"/>
    </ligand>
</feature>
<dbReference type="GO" id="GO:0051539">
    <property type="term" value="F:4 iron, 4 sulfur cluster binding"/>
    <property type="evidence" value="ECO:0007669"/>
    <property type="project" value="UniProtKB-UniRule"/>
</dbReference>
<name>A0A2B7IZC2_CUTAC</name>
<evidence type="ECO:0000313" key="16">
    <source>
        <dbReference type="Proteomes" id="UP000256621"/>
    </source>
</evidence>
<feature type="binding site" evidence="11">
    <location>
        <position position="15"/>
    </location>
    <ligand>
        <name>[4Fe-4S] cluster</name>
        <dbReference type="ChEBI" id="CHEBI:49883"/>
    </ligand>
</feature>
<comment type="function">
    <text evidence="11">Acts as a transcriptional regulator. Probably redox-responsive. The apo- but not holo-form probably binds DNA.</text>
</comment>
<comment type="cofactor">
    <cofactor evidence="11">
        <name>[4Fe-4S] cluster</name>
        <dbReference type="ChEBI" id="CHEBI:49883"/>
    </cofactor>
    <text evidence="11">Binds 1 [4Fe-4S] cluster per subunit. Following nitrosylation of the [4Fe-4S] cluster binds 1 [4Fe-8(NO)] cluster per subunit.</text>
</comment>
<dbReference type="OrthoDB" id="4228525at2"/>
<evidence type="ECO:0000313" key="15">
    <source>
        <dbReference type="Proteomes" id="UP000226191"/>
    </source>
</evidence>
<keyword evidence="4 11" id="KW-0479">Metal-binding</keyword>
<dbReference type="InterPro" id="IPR034768">
    <property type="entry name" value="4FE4S_WBL"/>
</dbReference>
<evidence type="ECO:0000313" key="14">
    <source>
        <dbReference type="EMBL" id="PGF35091.1"/>
    </source>
</evidence>
<evidence type="ECO:0000256" key="6">
    <source>
        <dbReference type="ARBA" id="ARBA00023014"/>
    </source>
</evidence>
<dbReference type="GO" id="GO:0005737">
    <property type="term" value="C:cytoplasm"/>
    <property type="evidence" value="ECO:0007669"/>
    <property type="project" value="UniProtKB-SubCell"/>
</dbReference>
<comment type="PTM">
    <text evidence="11">The Fe-S cluster can be nitrosylated by nitric oxide (NO).</text>
</comment>
<gene>
    <name evidence="11" type="primary">whiB</name>
    <name evidence="14" type="ORF">B1B09_05650</name>
    <name evidence="13" type="ORF">DXN06_06725</name>
</gene>
<proteinExistence type="inferred from homology"/>
<keyword evidence="5 11" id="KW-0408">Iron</keyword>
<dbReference type="Proteomes" id="UP000256621">
    <property type="component" value="Chromosome"/>
</dbReference>
<keyword evidence="7 11" id="KW-0805">Transcription regulation</keyword>
<dbReference type="AlphaFoldDB" id="A0A2B7IZC2"/>
<evidence type="ECO:0000256" key="4">
    <source>
        <dbReference type="ARBA" id="ARBA00022723"/>
    </source>
</evidence>
<comment type="PTM">
    <text evidence="11">Upon Fe-S cluster removal intramolecular disulfide bonds are formed.</text>
</comment>
<evidence type="ECO:0000256" key="9">
    <source>
        <dbReference type="ARBA" id="ARBA00023157"/>
    </source>
</evidence>
<dbReference type="PANTHER" id="PTHR38839">
    <property type="entry name" value="TRANSCRIPTIONAL REGULATOR WHID-RELATED"/>
    <property type="match status" value="1"/>
</dbReference>
<reference evidence="13 16" key="2">
    <citation type="submission" date="2018-08" db="EMBL/GenBank/DDBJ databases">
        <title>Genome sequencing of Cutibacterium acnes KCOM 1315.</title>
        <authorList>
            <person name="Kook J.-K."/>
            <person name="Park S.-N."/>
            <person name="Lim Y.K."/>
        </authorList>
    </citation>
    <scope>NUCLEOTIDE SEQUENCE [LARGE SCALE GENOMIC DNA]</scope>
    <source>
        <strain evidence="13 16">KCOM 1315</strain>
    </source>
</reference>